<keyword evidence="3" id="KW-1185">Reference proteome</keyword>
<dbReference type="SUPFAM" id="SSF52540">
    <property type="entry name" value="P-loop containing nucleoside triphosphate hydrolases"/>
    <property type="match status" value="1"/>
</dbReference>
<dbReference type="Gene3D" id="1.10.10.10">
    <property type="entry name" value="Winged helix-like DNA-binding domain superfamily/Winged helix DNA-binding domain"/>
    <property type="match status" value="1"/>
</dbReference>
<dbReference type="EMBL" id="JBEYXV010000004">
    <property type="protein sequence ID" value="MEU6820906.1"/>
    <property type="molecule type" value="Genomic_DNA"/>
</dbReference>
<organism evidence="2 3">
    <name type="scientific">Streptomyces atriruber</name>
    <dbReference type="NCBI Taxonomy" id="545121"/>
    <lineage>
        <taxon>Bacteria</taxon>
        <taxon>Bacillati</taxon>
        <taxon>Actinomycetota</taxon>
        <taxon>Actinomycetes</taxon>
        <taxon>Kitasatosporales</taxon>
        <taxon>Streptomycetaceae</taxon>
        <taxon>Streptomyces</taxon>
    </lineage>
</organism>
<dbReference type="InterPro" id="IPR016032">
    <property type="entry name" value="Sig_transdc_resp-reg_C-effctor"/>
</dbReference>
<dbReference type="SMART" id="SM00421">
    <property type="entry name" value="HTH_LUXR"/>
    <property type="match status" value="1"/>
</dbReference>
<comment type="caution">
    <text evidence="2">The sequence shown here is derived from an EMBL/GenBank/DDBJ whole genome shotgun (WGS) entry which is preliminary data.</text>
</comment>
<sequence length="735" mass="79114">MNPLVGRDIDLLNLSLQLRQHKGRLCTLVGPDGVGKSCLAEAAVADAALPVVHHVDAHGMAASQALAAAMDLPPLSAESWLVLDGFELSADIAPDMVDAFLDEQPLLRILATGRRPLQVRGEQVFPVQPLSAPTPPYHQQVSELHEYPAVALFVDRARRIIPSFALTAYNARPVAEICARLDGIPLAIELAANRLQLFDLNVLLTRLRDGRPVLGGSHPARSPGHRSVGAISERSHHLLDERQRGLLDRLSVAVGSLSLPTIAELWGLSADGAQQAVDTLVDHELLHVDATGSETRYSVYHLVREGGLERLAAAGALTHARDRHAELFLAQVLSAEPHLAGPRQHEWLGRLERDHGNVQAALTQLAAQGRQYDTALAALSLRRYWLTRGHLASGERWLSDAAAVFLADPGQRQLTARAEAARGALAMATGDGHLATDCFQRAAIAYAECGKRHHELTALAQLAAARPGTASGDSRVLADHVLKAAQTSPAPEEVGEAALALAAQARQADVKLAADLLDAAEAVYARAQDVRGQGLVLIQRADLSIARGDQELAESLLHEGLLRLQAVGECTMLPRALEARAYLLWQRLPEQGPRVARILAASAAIREATGANPPPATAVPAAAARELHKLFSAPEYEAVRHEGRTLTPWAAAQEALAAPLSTRSSPSAAPRSARLSARQYEVALLVSNGLTNRQIASRLDLSEWTVVNHVRHIMRRLDVPSRIHIAQWVAQRQAR</sequence>
<proteinExistence type="predicted"/>
<reference evidence="2 3" key="1">
    <citation type="submission" date="2024-06" db="EMBL/GenBank/DDBJ databases">
        <title>The Natural Products Discovery Center: Release of the First 8490 Sequenced Strains for Exploring Actinobacteria Biosynthetic Diversity.</title>
        <authorList>
            <person name="Kalkreuter E."/>
            <person name="Kautsar S.A."/>
            <person name="Yang D."/>
            <person name="Bader C.D."/>
            <person name="Teijaro C.N."/>
            <person name="Fluegel L."/>
            <person name="Davis C.M."/>
            <person name="Simpson J.R."/>
            <person name="Lauterbach L."/>
            <person name="Steele A.D."/>
            <person name="Gui C."/>
            <person name="Meng S."/>
            <person name="Li G."/>
            <person name="Viehrig K."/>
            <person name="Ye F."/>
            <person name="Su P."/>
            <person name="Kiefer A.F."/>
            <person name="Nichols A."/>
            <person name="Cepeda A.J."/>
            <person name="Yan W."/>
            <person name="Fan B."/>
            <person name="Jiang Y."/>
            <person name="Adhikari A."/>
            <person name="Zheng C.-J."/>
            <person name="Schuster L."/>
            <person name="Cowan T.M."/>
            <person name="Smanski M.J."/>
            <person name="Chevrette M.G."/>
            <person name="De Carvalho L.P.S."/>
            <person name="Shen B."/>
        </authorList>
    </citation>
    <scope>NUCLEOTIDE SEQUENCE [LARGE SCALE GENOMIC DNA]</scope>
    <source>
        <strain evidence="2 3">NPDC046838</strain>
    </source>
</reference>
<dbReference type="Pfam" id="PF00196">
    <property type="entry name" value="GerE"/>
    <property type="match status" value="1"/>
</dbReference>
<dbReference type="PRINTS" id="PR00038">
    <property type="entry name" value="HTHLUXR"/>
</dbReference>
<dbReference type="PROSITE" id="PS50043">
    <property type="entry name" value="HTH_LUXR_2"/>
    <property type="match status" value="1"/>
</dbReference>
<dbReference type="PANTHER" id="PTHR47691">
    <property type="entry name" value="REGULATOR-RELATED"/>
    <property type="match status" value="1"/>
</dbReference>
<accession>A0ABV3BIR6</accession>
<gene>
    <name evidence="2" type="ORF">ABZ921_09775</name>
</gene>
<dbReference type="Proteomes" id="UP001551176">
    <property type="component" value="Unassembled WGS sequence"/>
</dbReference>
<dbReference type="InterPro" id="IPR036388">
    <property type="entry name" value="WH-like_DNA-bd_sf"/>
</dbReference>
<evidence type="ECO:0000259" key="1">
    <source>
        <dbReference type="PROSITE" id="PS50043"/>
    </source>
</evidence>
<evidence type="ECO:0000313" key="2">
    <source>
        <dbReference type="EMBL" id="MEU6820906.1"/>
    </source>
</evidence>
<dbReference type="InterPro" id="IPR027417">
    <property type="entry name" value="P-loop_NTPase"/>
</dbReference>
<dbReference type="PROSITE" id="PS00622">
    <property type="entry name" value="HTH_LUXR_1"/>
    <property type="match status" value="1"/>
</dbReference>
<evidence type="ECO:0000313" key="3">
    <source>
        <dbReference type="Proteomes" id="UP001551176"/>
    </source>
</evidence>
<dbReference type="SUPFAM" id="SSF46894">
    <property type="entry name" value="C-terminal effector domain of the bipartite response regulators"/>
    <property type="match status" value="1"/>
</dbReference>
<name>A0ABV3BIR6_9ACTN</name>
<dbReference type="InterPro" id="IPR000792">
    <property type="entry name" value="Tscrpt_reg_LuxR_C"/>
</dbReference>
<dbReference type="Pfam" id="PF25872">
    <property type="entry name" value="HTH_77"/>
    <property type="match status" value="1"/>
</dbReference>
<dbReference type="InterPro" id="IPR058852">
    <property type="entry name" value="HTH_77"/>
</dbReference>
<protein>
    <submittedName>
        <fullName evidence="2">LuxR C-terminal-related transcriptional regulator</fullName>
    </submittedName>
</protein>
<dbReference type="RefSeq" id="WP_359346793.1">
    <property type="nucleotide sequence ID" value="NZ_JBEYXV010000004.1"/>
</dbReference>
<feature type="domain" description="HTH luxR-type" evidence="1">
    <location>
        <begin position="668"/>
        <end position="733"/>
    </location>
</feature>
<dbReference type="PANTHER" id="PTHR47691:SF3">
    <property type="entry name" value="HTH-TYPE TRANSCRIPTIONAL REGULATOR RV0890C-RELATED"/>
    <property type="match status" value="1"/>
</dbReference>
<dbReference type="CDD" id="cd06170">
    <property type="entry name" value="LuxR_C_like"/>
    <property type="match status" value="1"/>
</dbReference>